<gene>
    <name evidence="2" type="ORF">MCOS_LOCUS10546</name>
</gene>
<feature type="non-terminal residue" evidence="2">
    <location>
        <position position="180"/>
    </location>
</feature>
<reference evidence="2 3" key="1">
    <citation type="submission" date="2018-10" db="EMBL/GenBank/DDBJ databases">
        <authorList>
            <consortium name="Pathogen Informatics"/>
        </authorList>
    </citation>
    <scope>NUCLEOTIDE SEQUENCE [LARGE SCALE GENOMIC DNA]</scope>
</reference>
<dbReference type="EMBL" id="UXSR01006568">
    <property type="protein sequence ID" value="VDD84543.1"/>
    <property type="molecule type" value="Genomic_DNA"/>
</dbReference>
<keyword evidence="3" id="KW-1185">Reference proteome</keyword>
<keyword evidence="1" id="KW-0175">Coiled coil</keyword>
<feature type="coiled-coil region" evidence="1">
    <location>
        <begin position="12"/>
        <end position="96"/>
    </location>
</feature>
<evidence type="ECO:0000313" key="3">
    <source>
        <dbReference type="Proteomes" id="UP000267029"/>
    </source>
</evidence>
<proteinExistence type="predicted"/>
<dbReference type="AlphaFoldDB" id="A0A0R3URP0"/>
<sequence>MEEVSESFKMALELKSAETADLRRKTMQLEEETIEDLKVEVAQLRHRKEDLEALLELRGEGEKLLNGRCLTLLHNLKKEIEERKKLKIDCEALRFKWLDAYHKIELQNAADASDDECRKDGYGLKDTVIFSITPKLWYNFLLNFPDLFTLAIEGRAPVRPPAHAVHGRSRSLGVHVSMRV</sequence>
<evidence type="ECO:0000313" key="2">
    <source>
        <dbReference type="EMBL" id="VDD84543.1"/>
    </source>
</evidence>
<accession>A0A0R3URP0</accession>
<protein>
    <submittedName>
        <fullName evidence="2">Uncharacterized protein</fullName>
    </submittedName>
</protein>
<dbReference type="OrthoDB" id="6268479at2759"/>
<organism evidence="2 3">
    <name type="scientific">Mesocestoides corti</name>
    <name type="common">Flatworm</name>
    <dbReference type="NCBI Taxonomy" id="53468"/>
    <lineage>
        <taxon>Eukaryota</taxon>
        <taxon>Metazoa</taxon>
        <taxon>Spiralia</taxon>
        <taxon>Lophotrochozoa</taxon>
        <taxon>Platyhelminthes</taxon>
        <taxon>Cestoda</taxon>
        <taxon>Eucestoda</taxon>
        <taxon>Cyclophyllidea</taxon>
        <taxon>Mesocestoididae</taxon>
        <taxon>Mesocestoides</taxon>
    </lineage>
</organism>
<name>A0A0R3URP0_MESCO</name>
<evidence type="ECO:0000256" key="1">
    <source>
        <dbReference type="SAM" id="Coils"/>
    </source>
</evidence>
<dbReference type="Proteomes" id="UP000267029">
    <property type="component" value="Unassembled WGS sequence"/>
</dbReference>
<dbReference type="STRING" id="53468.A0A0R3URP0"/>